<organism evidence="2 3">
    <name type="scientific">Thalassiosira oceanica</name>
    <name type="common">Marine diatom</name>
    <dbReference type="NCBI Taxonomy" id="159749"/>
    <lineage>
        <taxon>Eukaryota</taxon>
        <taxon>Sar</taxon>
        <taxon>Stramenopiles</taxon>
        <taxon>Ochrophyta</taxon>
        <taxon>Bacillariophyta</taxon>
        <taxon>Coscinodiscophyceae</taxon>
        <taxon>Thalassiosirophycidae</taxon>
        <taxon>Thalassiosirales</taxon>
        <taxon>Thalassiosiraceae</taxon>
        <taxon>Thalassiosira</taxon>
    </lineage>
</organism>
<evidence type="ECO:0000313" key="3">
    <source>
        <dbReference type="Proteomes" id="UP000266841"/>
    </source>
</evidence>
<dbReference type="EMBL" id="AGNL01003452">
    <property type="protein sequence ID" value="EJK74667.1"/>
    <property type="molecule type" value="Genomic_DNA"/>
</dbReference>
<name>K0TPP7_THAOC</name>
<feature type="region of interest" description="Disordered" evidence="1">
    <location>
        <begin position="69"/>
        <end position="93"/>
    </location>
</feature>
<protein>
    <submittedName>
        <fullName evidence="2">Uncharacterized protein</fullName>
    </submittedName>
</protein>
<proteinExistence type="predicted"/>
<accession>K0TPP7</accession>
<evidence type="ECO:0000256" key="1">
    <source>
        <dbReference type="SAM" id="MobiDB-lite"/>
    </source>
</evidence>
<sequence length="93" mass="10081">WAQTKVEIFALLAKSRSWAIGRGKSPGKVVPIFATDKLMARLCGDLVTMRLAMRVSFTLSIQISSELGRSVASSDPNNRHDAPFYSSTSVHGG</sequence>
<keyword evidence="3" id="KW-1185">Reference proteome</keyword>
<evidence type="ECO:0000313" key="2">
    <source>
        <dbReference type="EMBL" id="EJK74667.1"/>
    </source>
</evidence>
<dbReference type="Proteomes" id="UP000266841">
    <property type="component" value="Unassembled WGS sequence"/>
</dbReference>
<reference evidence="2 3" key="1">
    <citation type="journal article" date="2012" name="Genome Biol.">
        <title>Genome and low-iron response of an oceanic diatom adapted to chronic iron limitation.</title>
        <authorList>
            <person name="Lommer M."/>
            <person name="Specht M."/>
            <person name="Roy A.S."/>
            <person name="Kraemer L."/>
            <person name="Andreson R."/>
            <person name="Gutowska M.A."/>
            <person name="Wolf J."/>
            <person name="Bergner S.V."/>
            <person name="Schilhabel M.B."/>
            <person name="Klostermeier U.C."/>
            <person name="Beiko R.G."/>
            <person name="Rosenstiel P."/>
            <person name="Hippler M."/>
            <person name="Laroche J."/>
        </authorList>
    </citation>
    <scope>NUCLEOTIDE SEQUENCE [LARGE SCALE GENOMIC DNA]</scope>
    <source>
        <strain evidence="2 3">CCMP1005</strain>
    </source>
</reference>
<feature type="non-terminal residue" evidence="2">
    <location>
        <position position="1"/>
    </location>
</feature>
<comment type="caution">
    <text evidence="2">The sequence shown here is derived from an EMBL/GenBank/DDBJ whole genome shotgun (WGS) entry which is preliminary data.</text>
</comment>
<dbReference type="AlphaFoldDB" id="K0TPP7"/>
<gene>
    <name evidence="2" type="ORF">THAOC_03644</name>
</gene>